<evidence type="ECO:0000256" key="6">
    <source>
        <dbReference type="ARBA" id="ARBA00022989"/>
    </source>
</evidence>
<feature type="transmembrane region" description="Helical" evidence="9">
    <location>
        <begin position="70"/>
        <end position="87"/>
    </location>
</feature>
<evidence type="ECO:0000256" key="5">
    <source>
        <dbReference type="ARBA" id="ARBA00022692"/>
    </source>
</evidence>
<feature type="transmembrane region" description="Helical" evidence="9">
    <location>
        <begin position="93"/>
        <end position="114"/>
    </location>
</feature>
<dbReference type="RefSeq" id="WP_092362478.1">
    <property type="nucleotide sequence ID" value="NZ_CABJCG010000002.1"/>
</dbReference>
<dbReference type="GO" id="GO:0015225">
    <property type="term" value="F:biotin transmembrane transporter activity"/>
    <property type="evidence" value="ECO:0007669"/>
    <property type="project" value="UniProtKB-UniRule"/>
</dbReference>
<dbReference type="GO" id="GO:0005886">
    <property type="term" value="C:plasma membrane"/>
    <property type="evidence" value="ECO:0007669"/>
    <property type="project" value="UniProtKB-SubCell"/>
</dbReference>
<dbReference type="InterPro" id="IPR003784">
    <property type="entry name" value="BioY"/>
</dbReference>
<feature type="transmembrane region" description="Helical" evidence="9">
    <location>
        <begin position="21"/>
        <end position="39"/>
    </location>
</feature>
<dbReference type="AlphaFoldDB" id="A0A1I0EVW1"/>
<keyword evidence="4 8" id="KW-1003">Cell membrane</keyword>
<dbReference type="PANTHER" id="PTHR34295">
    <property type="entry name" value="BIOTIN TRANSPORTER BIOY"/>
    <property type="match status" value="1"/>
</dbReference>
<sequence>MSTTAAKTNETVKSRMSTRDIVLIGMFAALLAAFSQISLPMPTGVPITIQAFGVALVGVVLGWKRALFSTIVYILLGAVGLPVFANFQGGLRVITGLTGGYILAWPVMAALCGASIPVKSASAPVSLFFSIVLSVTGMLVMEAAGGLQWALLAGDKSFGMIMAYSFTAFIPKDTALTIAAVIAGRQIRRTLVRGGFI</sequence>
<evidence type="ECO:0000256" key="1">
    <source>
        <dbReference type="ARBA" id="ARBA00004651"/>
    </source>
</evidence>
<dbReference type="Gene3D" id="1.10.1760.20">
    <property type="match status" value="1"/>
</dbReference>
<gene>
    <name evidence="10" type="ORF">SAMN05216313_10757</name>
</gene>
<keyword evidence="7 8" id="KW-0472">Membrane</keyword>
<dbReference type="STRING" id="460384.SAMN05216313_10757"/>
<keyword evidence="3 8" id="KW-0813">Transport</keyword>
<name>A0A1I0EVW1_9FIRM</name>
<dbReference type="GeneID" id="93280487"/>
<feature type="transmembrane region" description="Helical" evidence="9">
    <location>
        <begin position="121"/>
        <end position="141"/>
    </location>
</feature>
<evidence type="ECO:0000256" key="8">
    <source>
        <dbReference type="PIRNR" id="PIRNR016661"/>
    </source>
</evidence>
<comment type="similarity">
    <text evidence="2 8">Belongs to the BioY family.</text>
</comment>
<proteinExistence type="inferred from homology"/>
<accession>A0A1I0EVW1</accession>
<evidence type="ECO:0000313" key="11">
    <source>
        <dbReference type="Proteomes" id="UP000198508"/>
    </source>
</evidence>
<keyword evidence="5 9" id="KW-0812">Transmembrane</keyword>
<evidence type="ECO:0000256" key="3">
    <source>
        <dbReference type="ARBA" id="ARBA00022448"/>
    </source>
</evidence>
<evidence type="ECO:0000256" key="9">
    <source>
        <dbReference type="SAM" id="Phobius"/>
    </source>
</evidence>
<evidence type="ECO:0000256" key="2">
    <source>
        <dbReference type="ARBA" id="ARBA00010692"/>
    </source>
</evidence>
<protein>
    <recommendedName>
        <fullName evidence="8">Biotin transporter</fullName>
    </recommendedName>
</protein>
<evidence type="ECO:0000313" key="10">
    <source>
        <dbReference type="EMBL" id="SET49273.1"/>
    </source>
</evidence>
<dbReference type="Proteomes" id="UP000198508">
    <property type="component" value="Unassembled WGS sequence"/>
</dbReference>
<feature type="transmembrane region" description="Helical" evidence="9">
    <location>
        <begin position="45"/>
        <end position="63"/>
    </location>
</feature>
<dbReference type="PANTHER" id="PTHR34295:SF4">
    <property type="entry name" value="BIOTIN TRANSPORTER BIOY-RELATED"/>
    <property type="match status" value="1"/>
</dbReference>
<organism evidence="10 11">
    <name type="scientific">Enterocloster lavalensis</name>
    <dbReference type="NCBI Taxonomy" id="460384"/>
    <lineage>
        <taxon>Bacteria</taxon>
        <taxon>Bacillati</taxon>
        <taxon>Bacillota</taxon>
        <taxon>Clostridia</taxon>
        <taxon>Lachnospirales</taxon>
        <taxon>Lachnospiraceae</taxon>
        <taxon>Enterocloster</taxon>
    </lineage>
</organism>
<dbReference type="Pfam" id="PF02632">
    <property type="entry name" value="BioY"/>
    <property type="match status" value="1"/>
</dbReference>
<keyword evidence="6 9" id="KW-1133">Transmembrane helix</keyword>
<evidence type="ECO:0000256" key="4">
    <source>
        <dbReference type="ARBA" id="ARBA00022475"/>
    </source>
</evidence>
<feature type="transmembrane region" description="Helical" evidence="9">
    <location>
        <begin position="161"/>
        <end position="183"/>
    </location>
</feature>
<keyword evidence="11" id="KW-1185">Reference proteome</keyword>
<evidence type="ECO:0000256" key="7">
    <source>
        <dbReference type="ARBA" id="ARBA00023136"/>
    </source>
</evidence>
<dbReference type="PIRSF" id="PIRSF016661">
    <property type="entry name" value="BioY"/>
    <property type="match status" value="1"/>
</dbReference>
<reference evidence="11" key="1">
    <citation type="submission" date="2016-10" db="EMBL/GenBank/DDBJ databases">
        <authorList>
            <person name="Varghese N."/>
            <person name="Submissions S."/>
        </authorList>
    </citation>
    <scope>NUCLEOTIDE SEQUENCE [LARGE SCALE GENOMIC DNA]</scope>
    <source>
        <strain evidence="11">NLAE-zl-G277</strain>
    </source>
</reference>
<comment type="subcellular location">
    <subcellularLocation>
        <location evidence="1 8">Cell membrane</location>
        <topology evidence="1 8">Multi-pass membrane protein</topology>
    </subcellularLocation>
</comment>
<dbReference type="EMBL" id="FOIM01000007">
    <property type="protein sequence ID" value="SET49273.1"/>
    <property type="molecule type" value="Genomic_DNA"/>
</dbReference>